<accession>A0ABV7J8K5</accession>
<gene>
    <name evidence="1" type="ORF">ACFOGH_19800</name>
</gene>
<sequence>MLHLVGTYARMEGLSPARWPNATLPLAVAITETGYGYRGTGTEFWPRLSRDLGVVISGADRLAVRALFERLSQRLGTPQPHRSDWARNYSNIAWPIRNALAPLEIHRPLAAALGKVAQMGGPGLDDDEFYRRLVGIAGGLWSGRLSDWLEDRTLAIALGRSLLTGEESAARLESGALARIGRDIRMDAECRQVLRQARRVLRNPSRKSAAIPPRATWLASVSASSRTGVDGRGVPVLDGLWLQGPKSDEAVAANQSALLTIAGQAQSRVFLRDFLQGAILALPDIGRAFEPALIHLSGRSDSAEDLLAALTPALPSVFRWAETGGLLAALGRNDVVHPGELVLQILQDRPDGPARPAGAQVLDCPNGILAWVAEASTCRIALTEAGVRLADSHLAEFACAGRIVRDGTRLMPPADTPLFLRAMCEGLQVSLGKPGATAASVGTVMALGDVAMLPASDGAIALHLQAGGQVSGLAETWEIAPYSDPSAAPRAFACDARPAQPSLADLRSGALVLSFASPVALGPVILQIGLSRNGAALARQDFALPGLPARLTFTAPELEELRAAAYQAAAYEEAWWTLTVTVPGLGEFTFPLPRRPQELDRVPGQIAWRADNAEDGGEDTAGVRAIIGPGLGARALAPLLSQDGANHPEAVDDIRLYLPDVPGLAALRAGLIEGKALLFGQSAQPAPLALARSVAPIGDKHGLATLCEALVAWKSAEASSFLVDARRTEIVRFLENSLLVALCGQDWLTAEAQDRRRPDSLARQMAEGAVSEGLALGPEFPQITPEDQPHLIDALTQRFANALASVNLSDRAPGPALTEDEAALLDAAVDAAYADLSASLELRGEPVLEESDAYSPADRWQRLSDRSWTQQAQSPFRHLILPESRWESLQATTYARLSDDDLVSLLTRCHMDISRTAGVDWVGPQVLRSGLLLWLAPTQLLETEAWRDHLARLLSDRHTARAIRYVALRLGRAERAAADRMMTHV</sequence>
<dbReference type="Proteomes" id="UP001595547">
    <property type="component" value="Unassembled WGS sequence"/>
</dbReference>
<evidence type="ECO:0000313" key="1">
    <source>
        <dbReference type="EMBL" id="MFC3183249.1"/>
    </source>
</evidence>
<evidence type="ECO:0000313" key="2">
    <source>
        <dbReference type="Proteomes" id="UP001595547"/>
    </source>
</evidence>
<proteinExistence type="predicted"/>
<dbReference type="RefSeq" id="WP_380074934.1">
    <property type="nucleotide sequence ID" value="NZ_JBHRTO010000003.1"/>
</dbReference>
<reference evidence="2" key="1">
    <citation type="journal article" date="2019" name="Int. J. Syst. Evol. Microbiol.">
        <title>The Global Catalogue of Microorganisms (GCM) 10K type strain sequencing project: providing services to taxonomists for standard genome sequencing and annotation.</title>
        <authorList>
            <consortium name="The Broad Institute Genomics Platform"/>
            <consortium name="The Broad Institute Genome Sequencing Center for Infectious Disease"/>
            <person name="Wu L."/>
            <person name="Ma J."/>
        </authorList>
    </citation>
    <scope>NUCLEOTIDE SEQUENCE [LARGE SCALE GENOMIC DNA]</scope>
    <source>
        <strain evidence="2">KCTC 52039</strain>
    </source>
</reference>
<dbReference type="EMBL" id="JBHRTO010000003">
    <property type="protein sequence ID" value="MFC3183249.1"/>
    <property type="molecule type" value="Genomic_DNA"/>
</dbReference>
<keyword evidence="2" id="KW-1185">Reference proteome</keyword>
<name>A0ABV7J8K5_9RHOB</name>
<comment type="caution">
    <text evidence="1">The sequence shown here is derived from an EMBL/GenBank/DDBJ whole genome shotgun (WGS) entry which is preliminary data.</text>
</comment>
<protein>
    <submittedName>
        <fullName evidence="1">Uncharacterized protein</fullName>
    </submittedName>
</protein>
<organism evidence="1 2">
    <name type="scientific">Cypionkella sinensis</name>
    <dbReference type="NCBI Taxonomy" id="1756043"/>
    <lineage>
        <taxon>Bacteria</taxon>
        <taxon>Pseudomonadati</taxon>
        <taxon>Pseudomonadota</taxon>
        <taxon>Alphaproteobacteria</taxon>
        <taxon>Rhodobacterales</taxon>
        <taxon>Paracoccaceae</taxon>
        <taxon>Cypionkella</taxon>
    </lineage>
</organism>